<dbReference type="CDD" id="cd05387">
    <property type="entry name" value="BY-kinase"/>
    <property type="match status" value="1"/>
</dbReference>
<dbReference type="Proteomes" id="UP001589654">
    <property type="component" value="Unassembled WGS sequence"/>
</dbReference>
<name>A0ABV5J097_9BACT</name>
<proteinExistence type="inferred from homology"/>
<dbReference type="NCBIfam" id="TIGR01007">
    <property type="entry name" value="eps_fam"/>
    <property type="match status" value="1"/>
</dbReference>
<keyword evidence="9" id="KW-1133">Transmembrane helix</keyword>
<dbReference type="InterPro" id="IPR027417">
    <property type="entry name" value="P-loop_NTPase"/>
</dbReference>
<feature type="transmembrane region" description="Helical" evidence="9">
    <location>
        <begin position="33"/>
        <end position="51"/>
    </location>
</feature>
<dbReference type="InterPro" id="IPR005702">
    <property type="entry name" value="Wzc-like_C"/>
</dbReference>
<comment type="similarity">
    <text evidence="1">Belongs to the CpsD/CapB family.</text>
</comment>
<dbReference type="SUPFAM" id="SSF52540">
    <property type="entry name" value="P-loop containing nucleoside triphosphate hydrolases"/>
    <property type="match status" value="1"/>
</dbReference>
<evidence type="ECO:0000256" key="1">
    <source>
        <dbReference type="ARBA" id="ARBA00007316"/>
    </source>
</evidence>
<keyword evidence="7" id="KW-0829">Tyrosine-protein kinase</keyword>
<evidence type="ECO:0000256" key="9">
    <source>
        <dbReference type="SAM" id="Phobius"/>
    </source>
</evidence>
<comment type="catalytic activity">
    <reaction evidence="8">
        <text>L-tyrosyl-[protein] + ATP = O-phospho-L-tyrosyl-[protein] + ADP + H(+)</text>
        <dbReference type="Rhea" id="RHEA:10596"/>
        <dbReference type="Rhea" id="RHEA-COMP:10136"/>
        <dbReference type="Rhea" id="RHEA-COMP:20101"/>
        <dbReference type="ChEBI" id="CHEBI:15378"/>
        <dbReference type="ChEBI" id="CHEBI:30616"/>
        <dbReference type="ChEBI" id="CHEBI:46858"/>
        <dbReference type="ChEBI" id="CHEBI:61978"/>
        <dbReference type="ChEBI" id="CHEBI:456216"/>
        <dbReference type="EC" id="2.7.10.2"/>
    </reaction>
</comment>
<evidence type="ECO:0000256" key="3">
    <source>
        <dbReference type="ARBA" id="ARBA00022679"/>
    </source>
</evidence>
<evidence type="ECO:0000256" key="7">
    <source>
        <dbReference type="ARBA" id="ARBA00023137"/>
    </source>
</evidence>
<keyword evidence="9" id="KW-0472">Membrane</keyword>
<feature type="transmembrane region" description="Helical" evidence="9">
    <location>
        <begin position="516"/>
        <end position="537"/>
    </location>
</feature>
<evidence type="ECO:0000256" key="5">
    <source>
        <dbReference type="ARBA" id="ARBA00022777"/>
    </source>
</evidence>
<dbReference type="InterPro" id="IPR025669">
    <property type="entry name" value="AAA_dom"/>
</dbReference>
<keyword evidence="3" id="KW-0808">Transferase</keyword>
<dbReference type="EMBL" id="JBHMEW010000005">
    <property type="protein sequence ID" value="MFB9210237.1"/>
    <property type="molecule type" value="Genomic_DNA"/>
</dbReference>
<keyword evidence="9" id="KW-0812">Transmembrane</keyword>
<keyword evidence="12" id="KW-1185">Reference proteome</keyword>
<dbReference type="Pfam" id="PF13614">
    <property type="entry name" value="AAA_31"/>
    <property type="match status" value="1"/>
</dbReference>
<organism evidence="11 12">
    <name type="scientific">Echinicola jeungdonensis</name>
    <dbReference type="NCBI Taxonomy" id="709343"/>
    <lineage>
        <taxon>Bacteria</taxon>
        <taxon>Pseudomonadati</taxon>
        <taxon>Bacteroidota</taxon>
        <taxon>Cytophagia</taxon>
        <taxon>Cytophagales</taxon>
        <taxon>Cyclobacteriaceae</taxon>
        <taxon>Echinicola</taxon>
    </lineage>
</organism>
<dbReference type="PANTHER" id="PTHR32309:SF13">
    <property type="entry name" value="FERRIC ENTEROBACTIN TRANSPORT PROTEIN FEPE"/>
    <property type="match status" value="1"/>
</dbReference>
<comment type="caution">
    <text evidence="11">The sequence shown here is derived from an EMBL/GenBank/DDBJ whole genome shotgun (WGS) entry which is preliminary data.</text>
</comment>
<reference evidence="11 12" key="1">
    <citation type="submission" date="2024-09" db="EMBL/GenBank/DDBJ databases">
        <authorList>
            <person name="Sun Q."/>
            <person name="Mori K."/>
        </authorList>
    </citation>
    <scope>NUCLEOTIDE SEQUENCE [LARGE SCALE GENOMIC DNA]</scope>
    <source>
        <strain evidence="11 12">CECT 7682</strain>
    </source>
</reference>
<keyword evidence="6" id="KW-0067">ATP-binding</keyword>
<evidence type="ECO:0000259" key="10">
    <source>
        <dbReference type="Pfam" id="PF13614"/>
    </source>
</evidence>
<sequence length="809" mass="92130">MKLIPKNNSEDYLEESSSMSFNLKDLFLRYLKYWPYFLLSMVLALGAAYMANKFVHPQYKVDSKFLIKEEASNMDILDLTGLAEGNFRSYNRTSNEAIMFKAKPMAEDALRRLDFDVEYYENGPFIPTEIYNKSPIKVEVDWKHPQMTGGFISISWNSLNSYTLKFNDDSYTLHDPTGSNLLIENPNLIGRKFPFDKWIETEQCRIKVVLLNSNQQNGDYSIKIRPMSSLVGQFTGENLQVWPINPAGSVLGISLVCKNPQKGIDYLNKLMDVFLEQELKEKNRLASNTVDFIDSQISGVADSLVFIENRLQNFRSRNKTYNIGTEGSTMFSHLSELETALSQEKFKKEYYQNLKEYLVREDYNEIVMPSGLGIEDPILNSLIENLITMQTEKSRLLSTQTEASPAVREVNRKIRDLNGSVKEVLINVDKNADLVIRNLENRIAKIEEEFSRLPLTEQNLLRIQRQFAINESIYTFLLQRRAESAIAMASNTTSNKVVEYAGPGAIPITLPYMTNFVMGGFAGFAIPFVIITLFYAFNQKIKNINDTEKKLAAPLLSQIGHNRFKSNLVVLKEPSSGITEAFRALKTNIHFISPKEKQVTIAITSSISGEGKTFCAINLASTFSLNNKKTILIGCDMRKPKIFGDFNIKNNIGLSSYLSQQNENLSEIIQPSKYKNLDLLLAGPTPPNPAELLVNKHFEKLIQKLELEYDVVILDTPPIGLVSETLEILHLVDLTVFILRHNFSKKSFVNEVNNLKNKMGIKNIYTVLNDIARKDMNYGGYGYGYYKEDRNRKSLFNRIIGNSHRNVGI</sequence>
<dbReference type="Gene3D" id="3.40.50.300">
    <property type="entry name" value="P-loop containing nucleotide triphosphate hydrolases"/>
    <property type="match status" value="1"/>
</dbReference>
<dbReference type="InterPro" id="IPR050445">
    <property type="entry name" value="Bact_polysacc_biosynth/exp"/>
</dbReference>
<dbReference type="PANTHER" id="PTHR32309">
    <property type="entry name" value="TYROSINE-PROTEIN KINASE"/>
    <property type="match status" value="1"/>
</dbReference>
<keyword evidence="4" id="KW-0547">Nucleotide-binding</keyword>
<dbReference type="RefSeq" id="WP_290249737.1">
    <property type="nucleotide sequence ID" value="NZ_JAUFQT010000002.1"/>
</dbReference>
<protein>
    <recommendedName>
        <fullName evidence="2">non-specific protein-tyrosine kinase</fullName>
        <ecNumber evidence="2">2.7.10.2</ecNumber>
    </recommendedName>
</protein>
<gene>
    <name evidence="11" type="ORF">ACFFUR_00320</name>
</gene>
<keyword evidence="5" id="KW-0418">Kinase</keyword>
<evidence type="ECO:0000313" key="11">
    <source>
        <dbReference type="EMBL" id="MFB9210237.1"/>
    </source>
</evidence>
<evidence type="ECO:0000256" key="4">
    <source>
        <dbReference type="ARBA" id="ARBA00022741"/>
    </source>
</evidence>
<evidence type="ECO:0000256" key="6">
    <source>
        <dbReference type="ARBA" id="ARBA00022840"/>
    </source>
</evidence>
<feature type="domain" description="AAA" evidence="10">
    <location>
        <begin position="600"/>
        <end position="719"/>
    </location>
</feature>
<evidence type="ECO:0000256" key="2">
    <source>
        <dbReference type="ARBA" id="ARBA00011903"/>
    </source>
</evidence>
<dbReference type="EC" id="2.7.10.2" evidence="2"/>
<evidence type="ECO:0000313" key="12">
    <source>
        <dbReference type="Proteomes" id="UP001589654"/>
    </source>
</evidence>
<accession>A0ABV5J097</accession>
<evidence type="ECO:0000256" key="8">
    <source>
        <dbReference type="ARBA" id="ARBA00051245"/>
    </source>
</evidence>